<name>A0A1Q9CSI3_SYMMI</name>
<feature type="region of interest" description="Disordered" evidence="1">
    <location>
        <begin position="42"/>
        <end position="69"/>
    </location>
</feature>
<organism evidence="2 3">
    <name type="scientific">Symbiodinium microadriaticum</name>
    <name type="common">Dinoflagellate</name>
    <name type="synonym">Zooxanthella microadriatica</name>
    <dbReference type="NCBI Taxonomy" id="2951"/>
    <lineage>
        <taxon>Eukaryota</taxon>
        <taxon>Sar</taxon>
        <taxon>Alveolata</taxon>
        <taxon>Dinophyceae</taxon>
        <taxon>Suessiales</taxon>
        <taxon>Symbiodiniaceae</taxon>
        <taxon>Symbiodinium</taxon>
    </lineage>
</organism>
<evidence type="ECO:0000313" key="3">
    <source>
        <dbReference type="Proteomes" id="UP000186817"/>
    </source>
</evidence>
<dbReference type="EMBL" id="LSRX01000950">
    <property type="protein sequence ID" value="OLP85888.1"/>
    <property type="molecule type" value="Genomic_DNA"/>
</dbReference>
<evidence type="ECO:0000256" key="1">
    <source>
        <dbReference type="SAM" id="MobiDB-lite"/>
    </source>
</evidence>
<sequence>MACLTDRLPQTNATTGLLGWQHELVDSLLTDGILKRFRDAAAELQDSPSPSPPQPGPVEDIADFVTDGH</sequence>
<reference evidence="2 3" key="1">
    <citation type="submission" date="2016-02" db="EMBL/GenBank/DDBJ databases">
        <title>Genome analysis of coral dinoflagellate symbionts highlights evolutionary adaptations to a symbiotic lifestyle.</title>
        <authorList>
            <person name="Aranda M."/>
            <person name="Li Y."/>
            <person name="Liew Y.J."/>
            <person name="Baumgarten S."/>
            <person name="Simakov O."/>
            <person name="Wilson M."/>
            <person name="Piel J."/>
            <person name="Ashoor H."/>
            <person name="Bougouffa S."/>
            <person name="Bajic V.B."/>
            <person name="Ryu T."/>
            <person name="Ravasi T."/>
            <person name="Bayer T."/>
            <person name="Micklem G."/>
            <person name="Kim H."/>
            <person name="Bhak J."/>
            <person name="Lajeunesse T.C."/>
            <person name="Voolstra C.R."/>
        </authorList>
    </citation>
    <scope>NUCLEOTIDE SEQUENCE [LARGE SCALE GENOMIC DNA]</scope>
    <source>
        <strain evidence="2 3">CCMP2467</strain>
    </source>
</reference>
<proteinExistence type="predicted"/>
<protein>
    <submittedName>
        <fullName evidence="2">Uncharacterized protein</fullName>
    </submittedName>
</protein>
<evidence type="ECO:0000313" key="2">
    <source>
        <dbReference type="EMBL" id="OLP85888.1"/>
    </source>
</evidence>
<gene>
    <name evidence="2" type="ORF">AK812_SmicGene33088</name>
</gene>
<accession>A0A1Q9CSI3</accession>
<dbReference type="Proteomes" id="UP000186817">
    <property type="component" value="Unassembled WGS sequence"/>
</dbReference>
<dbReference type="AlphaFoldDB" id="A0A1Q9CSI3"/>
<comment type="caution">
    <text evidence="2">The sequence shown here is derived from an EMBL/GenBank/DDBJ whole genome shotgun (WGS) entry which is preliminary data.</text>
</comment>
<keyword evidence="3" id="KW-1185">Reference proteome</keyword>